<organism evidence="1 2">
    <name type="scientific">Naganishia cerealis</name>
    <dbReference type="NCBI Taxonomy" id="610337"/>
    <lineage>
        <taxon>Eukaryota</taxon>
        <taxon>Fungi</taxon>
        <taxon>Dikarya</taxon>
        <taxon>Basidiomycota</taxon>
        <taxon>Agaricomycotina</taxon>
        <taxon>Tremellomycetes</taxon>
        <taxon>Filobasidiales</taxon>
        <taxon>Filobasidiaceae</taxon>
        <taxon>Naganishia</taxon>
    </lineage>
</organism>
<evidence type="ECO:0000313" key="2">
    <source>
        <dbReference type="Proteomes" id="UP001241377"/>
    </source>
</evidence>
<gene>
    <name evidence="1" type="ORF">QFC19_000590</name>
</gene>
<reference evidence="1" key="1">
    <citation type="submission" date="2023-04" db="EMBL/GenBank/DDBJ databases">
        <title>Draft Genome sequencing of Naganishia species isolated from polar environments using Oxford Nanopore Technology.</title>
        <authorList>
            <person name="Leo P."/>
            <person name="Venkateswaran K."/>
        </authorList>
    </citation>
    <scope>NUCLEOTIDE SEQUENCE</scope>
    <source>
        <strain evidence="1">MNA-CCFEE 5261</strain>
    </source>
</reference>
<dbReference type="Proteomes" id="UP001241377">
    <property type="component" value="Unassembled WGS sequence"/>
</dbReference>
<comment type="caution">
    <text evidence="1">The sequence shown here is derived from an EMBL/GenBank/DDBJ whole genome shotgun (WGS) entry which is preliminary data.</text>
</comment>
<name>A0ACC2WM75_9TREE</name>
<sequence length="526" mass="57663">MPLKHAETFLSVSPNTSITSGSESRRMSSTLRQSVTARRVSHGGTVTTLFTEETAAENNSASKSLHVSASADTSRRPSAANSPIKSKVGRNLNQSEIIPQSKVAGTLLSMEMARSTSMPSLTQREIDANSAKDADLGLSRGDSFIWMDDNSLSDQEDDLALITPPESKALASGSFAGAQAQFFGNSWDQHERPLFANPFDSFVHCKSSLRHESNQAPDETSPGKHASPELRLPDVSGDPPSPTRRRPSLLRYRRLNIVFPTFESPYRVPWTGETDSSASSIHSATKPFADGQRYPVLMRRSVEETEQTLVNLLPRLSSTPSFMVASKRPSVSNFDPLDGAAGEIKGQSFASRRGSWAQASFVDFSPPVVTLGREYRSRFNSVDSAMTRNSDAGSLFGSVHGSDWMKSYLPKKEEWARRSTDWSNTSIRRGSDPNARRHSSLKRTAHANASLNRQSSGSAGLPPSEGHFYSQTYRDTANPGPSRGFRFGSAVSHLSNIVSPEKALQEEDEGPDEQDWQIRRGSWCEV</sequence>
<protein>
    <submittedName>
        <fullName evidence="1">Uncharacterized protein</fullName>
    </submittedName>
</protein>
<proteinExistence type="predicted"/>
<evidence type="ECO:0000313" key="1">
    <source>
        <dbReference type="EMBL" id="KAJ9112573.1"/>
    </source>
</evidence>
<keyword evidence="2" id="KW-1185">Reference proteome</keyword>
<dbReference type="EMBL" id="JASBWR010000004">
    <property type="protein sequence ID" value="KAJ9112573.1"/>
    <property type="molecule type" value="Genomic_DNA"/>
</dbReference>
<accession>A0ACC2WM75</accession>